<dbReference type="InterPro" id="IPR039651">
    <property type="entry name" value="FixC-like"/>
</dbReference>
<dbReference type="Pfam" id="PF26311">
    <property type="entry name" value="ETF-QO_FixC_C"/>
    <property type="match status" value="1"/>
</dbReference>
<keyword evidence="3" id="KW-0285">Flavoprotein</keyword>
<evidence type="ECO:0000259" key="6">
    <source>
        <dbReference type="Pfam" id="PF21162"/>
    </source>
</evidence>
<dbReference type="Gene3D" id="3.50.50.60">
    <property type="entry name" value="FAD/NAD(P)-binding domain"/>
    <property type="match status" value="1"/>
</dbReference>
<dbReference type="EMBL" id="QIBW01000009">
    <property type="protein sequence ID" value="ROT89578.1"/>
    <property type="molecule type" value="Genomic_DNA"/>
</dbReference>
<proteinExistence type="inferred from homology"/>
<comment type="similarity">
    <text evidence="2">Belongs to the ETF-QO/FixC family.</text>
</comment>
<dbReference type="NCBIfam" id="NF007450">
    <property type="entry name" value="PRK10015.1"/>
    <property type="match status" value="1"/>
</dbReference>
<feature type="domain" description="ETF-QO/FixC ubiquinone-binding" evidence="6">
    <location>
        <begin position="216"/>
        <end position="276"/>
    </location>
</feature>
<evidence type="ECO:0000256" key="1">
    <source>
        <dbReference type="ARBA" id="ARBA00001974"/>
    </source>
</evidence>
<reference evidence="9" key="1">
    <citation type="submission" date="2018-05" db="EMBL/GenBank/DDBJ databases">
        <title>Genome Sequencing of selected type strains of the family Eggerthellaceae.</title>
        <authorList>
            <person name="Danylec N."/>
            <person name="Stoll D.A."/>
            <person name="Doetsch A."/>
            <person name="Huch M."/>
        </authorList>
    </citation>
    <scope>NUCLEOTIDE SEQUENCE [LARGE SCALE GENOMIC DNA]</scope>
    <source>
        <strain evidence="9">DSM 27213</strain>
    </source>
</reference>
<evidence type="ECO:0000256" key="3">
    <source>
        <dbReference type="ARBA" id="ARBA00022630"/>
    </source>
</evidence>
<dbReference type="Proteomes" id="UP000285258">
    <property type="component" value="Unassembled WGS sequence"/>
</dbReference>
<feature type="domain" description="FixC-like C-terminal" evidence="7">
    <location>
        <begin position="365"/>
        <end position="427"/>
    </location>
</feature>
<comment type="cofactor">
    <cofactor evidence="1">
        <name>FAD</name>
        <dbReference type="ChEBI" id="CHEBI:57692"/>
    </cofactor>
</comment>
<protein>
    <submittedName>
        <fullName evidence="8">FAD-dependent oxidoreductase</fullName>
    </submittedName>
</protein>
<evidence type="ECO:0000259" key="7">
    <source>
        <dbReference type="Pfam" id="PF26311"/>
    </source>
</evidence>
<keyword evidence="4" id="KW-0274">FAD</keyword>
<evidence type="ECO:0000256" key="5">
    <source>
        <dbReference type="ARBA" id="ARBA00023002"/>
    </source>
</evidence>
<dbReference type="PANTHER" id="PTHR43624">
    <property type="entry name" value="ELECTRON TRANSFER FLAVOPROTEIN-QUINONE OXIDOREDUCTASE YDIS-RELATED"/>
    <property type="match status" value="1"/>
</dbReference>
<dbReference type="SUPFAM" id="SSF54373">
    <property type="entry name" value="FAD-linked reductases, C-terminal domain"/>
    <property type="match status" value="1"/>
</dbReference>
<dbReference type="GO" id="GO:0016491">
    <property type="term" value="F:oxidoreductase activity"/>
    <property type="evidence" value="ECO:0007669"/>
    <property type="project" value="UniProtKB-KW"/>
</dbReference>
<evidence type="ECO:0000313" key="9">
    <source>
        <dbReference type="Proteomes" id="UP000285258"/>
    </source>
</evidence>
<evidence type="ECO:0000256" key="2">
    <source>
        <dbReference type="ARBA" id="ARBA00006796"/>
    </source>
</evidence>
<dbReference type="RefSeq" id="WP_096228668.1">
    <property type="nucleotide sequence ID" value="NZ_CP168029.1"/>
</dbReference>
<evidence type="ECO:0000256" key="4">
    <source>
        <dbReference type="ARBA" id="ARBA00022827"/>
    </source>
</evidence>
<dbReference type="PANTHER" id="PTHR43624:SF2">
    <property type="entry name" value="ELECTRON TRANSFER FLAVOPROTEIN-QUINONE OXIDOREDUCTASE YDIS-RELATED"/>
    <property type="match status" value="1"/>
</dbReference>
<organism evidence="8 9">
    <name type="scientific">Gordonibacter urolithinfaciens</name>
    <dbReference type="NCBI Taxonomy" id="1335613"/>
    <lineage>
        <taxon>Bacteria</taxon>
        <taxon>Bacillati</taxon>
        <taxon>Actinomycetota</taxon>
        <taxon>Coriobacteriia</taxon>
        <taxon>Eggerthellales</taxon>
        <taxon>Eggerthellaceae</taxon>
        <taxon>Gordonibacter</taxon>
    </lineage>
</organism>
<dbReference type="Pfam" id="PF12831">
    <property type="entry name" value="FAD_oxidored"/>
    <property type="match status" value="1"/>
</dbReference>
<dbReference type="AlphaFoldDB" id="A0A423UJR7"/>
<dbReference type="Pfam" id="PF21162">
    <property type="entry name" value="ETFQO_UQ-bd"/>
    <property type="match status" value="1"/>
</dbReference>
<name>A0A423UJR7_9ACTN</name>
<dbReference type="InterPro" id="IPR036188">
    <property type="entry name" value="FAD/NAD-bd_sf"/>
</dbReference>
<accession>A0A423UJR7</accession>
<dbReference type="SUPFAM" id="SSF51905">
    <property type="entry name" value="FAD/NAD(P)-binding domain"/>
    <property type="match status" value="1"/>
</dbReference>
<keyword evidence="5" id="KW-0560">Oxidoreductase</keyword>
<dbReference type="InterPro" id="IPR059103">
    <property type="entry name" value="FixC-like_C"/>
</dbReference>
<comment type="caution">
    <text evidence="8">The sequence shown here is derived from an EMBL/GenBank/DDBJ whole genome shotgun (WGS) entry which is preliminary data.</text>
</comment>
<gene>
    <name evidence="8" type="ORF">DMP12_08700</name>
</gene>
<sequence>MADFDAVVVGAGCAGSVAACVLAREGKSVLMIERGSDAGAKNMTGGRLYAHALRTVFPDFESEAPLERKIVRERVSLMTEDENTTVEFASPRLGADELVSYSVLRGPFDRWLASKAEGAGAECIYGIAVDDLVWEGERIVGVRAGDDELTADVTILADGANSLLSEKARLAKRPSPHQLAVSAKEVVELPEQTVTDRFQANPGEGAAWLFAGAATHGHVGGGFLYTNRASVSIGVVATLSDLCTSSTPVYQMLEDFKNHPAVAPVLAGGRTVEYSGHLIPEGGFNMVPELYRDGCLLTGDAAMLCINLGYQVRGMDYAIAAGRMAAEAALEALDAGDVSAARLAAYRAKLEDSFVLKDLAAYRGFPAFMEGTPRIFDGYPQMAADIMRGLFAVDGSPVQPLKGKVMGPVKGVGVLNLLKDVRKGMRVL</sequence>
<dbReference type="InterPro" id="IPR049398">
    <property type="entry name" value="ETF-QO/FixC_UQ-bd"/>
</dbReference>
<evidence type="ECO:0000313" key="8">
    <source>
        <dbReference type="EMBL" id="ROT89578.1"/>
    </source>
</evidence>